<comment type="subcellular location">
    <subcellularLocation>
        <location evidence="1">Membrane</location>
        <topology evidence="1">Multi-pass membrane protein</topology>
    </subcellularLocation>
</comment>
<dbReference type="GO" id="GO:0016020">
    <property type="term" value="C:membrane"/>
    <property type="evidence" value="ECO:0007669"/>
    <property type="project" value="UniProtKB-SubCell"/>
</dbReference>
<proteinExistence type="inferred from homology"/>
<accession>A0A0C1NBI8</accession>
<evidence type="ECO:0000313" key="10">
    <source>
        <dbReference type="Proteomes" id="UP000029738"/>
    </source>
</evidence>
<dbReference type="Proteomes" id="UP000029738">
    <property type="component" value="Unassembled WGS sequence"/>
</dbReference>
<comment type="similarity">
    <text evidence="2">Belongs to the autoinducer-2 exporter (AI-2E) (TC 2.A.86) family.</text>
</comment>
<evidence type="ECO:0000256" key="4">
    <source>
        <dbReference type="ARBA" id="ARBA00022989"/>
    </source>
</evidence>
<keyword evidence="5 7" id="KW-0472">Membrane</keyword>
<dbReference type="GO" id="GO:0055085">
    <property type="term" value="P:transmembrane transport"/>
    <property type="evidence" value="ECO:0007669"/>
    <property type="project" value="TreeGrafter"/>
</dbReference>
<reference evidence="9" key="1">
    <citation type="journal article" date="2015" name="Genome Announc.">
        <title>Draft Genome Sequence of Tolypothrix boutellei Strain VB521301.</title>
        <authorList>
            <person name="Chandrababunaidu M.M."/>
            <person name="Singh D."/>
            <person name="Sen D."/>
            <person name="Bhan S."/>
            <person name="Das S."/>
            <person name="Gupta A."/>
            <person name="Adhikary S.P."/>
            <person name="Tripathy S."/>
        </authorList>
    </citation>
    <scope>NUCLEOTIDE SEQUENCE</scope>
    <source>
        <strain evidence="9">VB521301</strain>
    </source>
</reference>
<keyword evidence="3 7" id="KW-0812">Transmembrane</keyword>
<evidence type="ECO:0000313" key="8">
    <source>
        <dbReference type="EMBL" id="KAF3890526.1"/>
    </source>
</evidence>
<sequence>MRFGQWMGLFVLVVSLCVLWQIRQVVLVVFASVVLATVLNQLVLFLQRFRIKRGIAIAITFILVLIIIASFLALIAPQIVDQLQQFTDFAPNALERMRTWNNWLQNAIPDQLLENIRGLRTLTQGLQAWLNQLVNNFFTLLSRSLNIVLTLLLFLVLTVMLLTDPTPYRKGFILLFPAFYRRRVGEILSECETSLVGWIKGTLLTMCLIACLSYVGLLVLGVRLPLVNALLAGLLEFIPNVGPTLSLIPPLLLALLDAPWKAAAVVALYFGIQQVESLVIVPLVMKSQVSLLPAVTILSVVIFAQFFGFLGLFLAIPLVIVIQICIKEILVKDILNNWQGEMKSQRPLKNEDNDSANRTLEGSAVGARSDTKE</sequence>
<feature type="transmembrane region" description="Helical" evidence="7">
    <location>
        <begin position="28"/>
        <end position="46"/>
    </location>
</feature>
<dbReference type="EMBL" id="JHEG04000001">
    <property type="protein sequence ID" value="KAF3890526.1"/>
    <property type="molecule type" value="Genomic_DNA"/>
</dbReference>
<feature type="transmembrane region" description="Helical" evidence="7">
    <location>
        <begin position="144"/>
        <end position="163"/>
    </location>
</feature>
<evidence type="ECO:0000256" key="7">
    <source>
        <dbReference type="SAM" id="Phobius"/>
    </source>
</evidence>
<evidence type="ECO:0000313" key="9">
    <source>
        <dbReference type="EMBL" id="KIE12157.1"/>
    </source>
</evidence>
<evidence type="ECO:0000256" key="2">
    <source>
        <dbReference type="ARBA" id="ARBA00009773"/>
    </source>
</evidence>
<dbReference type="STRING" id="1479485.DA73_0211325"/>
<organism evidence="9">
    <name type="scientific">Tolypothrix bouteillei VB521301</name>
    <dbReference type="NCBI Taxonomy" id="1479485"/>
    <lineage>
        <taxon>Bacteria</taxon>
        <taxon>Bacillati</taxon>
        <taxon>Cyanobacteriota</taxon>
        <taxon>Cyanophyceae</taxon>
        <taxon>Nostocales</taxon>
        <taxon>Tolypothrichaceae</taxon>
        <taxon>Tolypothrix</taxon>
    </lineage>
</organism>
<name>A0A0C1NBI8_9CYAN</name>
<feature type="transmembrane region" description="Helical" evidence="7">
    <location>
        <begin position="237"/>
        <end position="256"/>
    </location>
</feature>
<gene>
    <name evidence="9" type="ORF">DA73_0211325</name>
    <name evidence="8" type="ORF">DA73_0400037525</name>
</gene>
<reference evidence="8" key="2">
    <citation type="submission" date="2019-11" db="EMBL/GenBank/DDBJ databases">
        <title>Improved Assembly of Tolypothrix boutellei genome.</title>
        <authorList>
            <person name="Sarangi A.N."/>
            <person name="Mukherjee M."/>
            <person name="Ghosh S."/>
            <person name="Singh D."/>
            <person name="Das A."/>
            <person name="Kant S."/>
            <person name="Prusty A."/>
            <person name="Tripathy S."/>
        </authorList>
    </citation>
    <scope>NUCLEOTIDE SEQUENCE</scope>
    <source>
        <strain evidence="8">VB521301</strain>
    </source>
</reference>
<feature type="transmembrane region" description="Helical" evidence="7">
    <location>
        <begin position="297"/>
        <end position="322"/>
    </location>
</feature>
<dbReference type="Pfam" id="PF01594">
    <property type="entry name" value="AI-2E_transport"/>
    <property type="match status" value="1"/>
</dbReference>
<dbReference type="AlphaFoldDB" id="A0A0C1NBI8"/>
<evidence type="ECO:0000256" key="1">
    <source>
        <dbReference type="ARBA" id="ARBA00004141"/>
    </source>
</evidence>
<keyword evidence="10" id="KW-1185">Reference proteome</keyword>
<feature type="region of interest" description="Disordered" evidence="6">
    <location>
        <begin position="344"/>
        <end position="373"/>
    </location>
</feature>
<protein>
    <submittedName>
        <fullName evidence="8">AI-2E family transporter</fullName>
    </submittedName>
    <submittedName>
        <fullName evidence="9">Membrane protein</fullName>
    </submittedName>
</protein>
<evidence type="ECO:0000256" key="6">
    <source>
        <dbReference type="SAM" id="MobiDB-lite"/>
    </source>
</evidence>
<evidence type="ECO:0000256" key="3">
    <source>
        <dbReference type="ARBA" id="ARBA00022692"/>
    </source>
</evidence>
<dbReference type="OrthoDB" id="506451at2"/>
<dbReference type="PANTHER" id="PTHR21716">
    <property type="entry name" value="TRANSMEMBRANE PROTEIN"/>
    <property type="match status" value="1"/>
</dbReference>
<dbReference type="EMBL" id="JHEG02000037">
    <property type="protein sequence ID" value="KIE12157.1"/>
    <property type="molecule type" value="Genomic_DNA"/>
</dbReference>
<dbReference type="InterPro" id="IPR002549">
    <property type="entry name" value="AI-2E-like"/>
</dbReference>
<feature type="transmembrane region" description="Helical" evidence="7">
    <location>
        <begin position="203"/>
        <end position="225"/>
    </location>
</feature>
<feature type="transmembrane region" description="Helical" evidence="7">
    <location>
        <begin position="55"/>
        <end position="76"/>
    </location>
</feature>
<dbReference type="RefSeq" id="WP_038085182.1">
    <property type="nucleotide sequence ID" value="NZ_JHEG04000001.1"/>
</dbReference>
<keyword evidence="4 7" id="KW-1133">Transmembrane helix</keyword>
<dbReference type="PANTHER" id="PTHR21716:SF62">
    <property type="entry name" value="TRANSPORT PROTEIN YDBI-RELATED"/>
    <property type="match status" value="1"/>
</dbReference>
<comment type="caution">
    <text evidence="9">The sequence shown here is derived from an EMBL/GenBank/DDBJ whole genome shotgun (WGS) entry which is preliminary data.</text>
</comment>
<feature type="transmembrane region" description="Helical" evidence="7">
    <location>
        <begin position="263"/>
        <end position="285"/>
    </location>
</feature>
<evidence type="ECO:0000256" key="5">
    <source>
        <dbReference type="ARBA" id="ARBA00023136"/>
    </source>
</evidence>